<dbReference type="RefSeq" id="WP_338094431.1">
    <property type="nucleotide sequence ID" value="NZ_JAWDKA010000006.1"/>
</dbReference>
<dbReference type="Gene3D" id="3.40.50.300">
    <property type="entry name" value="P-loop containing nucleotide triphosphate hydrolases"/>
    <property type="match status" value="1"/>
</dbReference>
<evidence type="ECO:0000256" key="5">
    <source>
        <dbReference type="ARBA" id="ARBA00022741"/>
    </source>
</evidence>
<dbReference type="GO" id="GO:0006220">
    <property type="term" value="P:pyrimidine nucleotide metabolic process"/>
    <property type="evidence" value="ECO:0007669"/>
    <property type="project" value="UniProtKB-UniRule"/>
</dbReference>
<keyword evidence="5 10" id="KW-0547">Nucleotide-binding</keyword>
<keyword evidence="6 10" id="KW-0418">Kinase</keyword>
<keyword evidence="7 10" id="KW-0067">ATP-binding</keyword>
<keyword evidence="12" id="KW-1185">Reference proteome</keyword>
<feature type="binding site" evidence="10">
    <location>
        <begin position="7"/>
        <end position="15"/>
    </location>
    <ligand>
        <name>ATP</name>
        <dbReference type="ChEBI" id="CHEBI:30616"/>
    </ligand>
</feature>
<evidence type="ECO:0000256" key="10">
    <source>
        <dbReference type="HAMAP-Rule" id="MF_00239"/>
    </source>
</evidence>
<reference evidence="11" key="1">
    <citation type="submission" date="2023-06" db="EMBL/GenBank/DDBJ databases">
        <title>Genome sequence of Methancorpusculaceae sp. Ag1.</title>
        <authorList>
            <person name="Protasov E."/>
            <person name="Platt K."/>
            <person name="Poehlein A."/>
            <person name="Daniel R."/>
            <person name="Brune A."/>
        </authorList>
    </citation>
    <scope>NUCLEOTIDE SEQUENCE</scope>
    <source>
        <strain evidence="11">Ag1</strain>
    </source>
</reference>
<sequence length="180" mass="19981">MRITISGSPGSGTTSLGKVLAERYNLRYLSAGEVFRGLAKEHDMDLASFGKLAEENPEIDLKIDARQKEIGEASDDIILEGRLAGWMVENADLKLLLYASPGCRSERIAERENISPEEAYQQTIDREASEASRYMEYYEIDISDDSPYDLVINSETFDQAAVVALAEAAIAVVLNRLKKE</sequence>
<dbReference type="GO" id="GO:0005524">
    <property type="term" value="F:ATP binding"/>
    <property type="evidence" value="ECO:0007669"/>
    <property type="project" value="UniProtKB-UniRule"/>
</dbReference>
<comment type="catalytic activity">
    <reaction evidence="9 10">
        <text>CMP + ATP = CDP + ADP</text>
        <dbReference type="Rhea" id="RHEA:11600"/>
        <dbReference type="ChEBI" id="CHEBI:30616"/>
        <dbReference type="ChEBI" id="CHEBI:58069"/>
        <dbReference type="ChEBI" id="CHEBI:60377"/>
        <dbReference type="ChEBI" id="CHEBI:456216"/>
        <dbReference type="EC" id="2.7.4.25"/>
    </reaction>
</comment>
<dbReference type="SUPFAM" id="SSF52540">
    <property type="entry name" value="P-loop containing nucleoside triphosphate hydrolases"/>
    <property type="match status" value="1"/>
</dbReference>
<evidence type="ECO:0000256" key="3">
    <source>
        <dbReference type="ARBA" id="ARBA00022490"/>
    </source>
</evidence>
<comment type="catalytic activity">
    <reaction evidence="8 10">
        <text>dCMP + ATP = dCDP + ADP</text>
        <dbReference type="Rhea" id="RHEA:25094"/>
        <dbReference type="ChEBI" id="CHEBI:30616"/>
        <dbReference type="ChEBI" id="CHEBI:57566"/>
        <dbReference type="ChEBI" id="CHEBI:58593"/>
        <dbReference type="ChEBI" id="CHEBI:456216"/>
        <dbReference type="EC" id="2.7.4.25"/>
    </reaction>
</comment>
<dbReference type="GO" id="GO:0036431">
    <property type="term" value="F:dCMP kinase activity"/>
    <property type="evidence" value="ECO:0007669"/>
    <property type="project" value="InterPro"/>
</dbReference>
<dbReference type="CDD" id="cd02020">
    <property type="entry name" value="CMPK"/>
    <property type="match status" value="1"/>
</dbReference>
<evidence type="ECO:0000256" key="4">
    <source>
        <dbReference type="ARBA" id="ARBA00022679"/>
    </source>
</evidence>
<dbReference type="AlphaFoldDB" id="A0AAE4MBF4"/>
<evidence type="ECO:0000256" key="8">
    <source>
        <dbReference type="ARBA" id="ARBA00047615"/>
    </source>
</evidence>
<evidence type="ECO:0000256" key="6">
    <source>
        <dbReference type="ARBA" id="ARBA00022777"/>
    </source>
</evidence>
<dbReference type="InterPro" id="IPR027417">
    <property type="entry name" value="P-loop_NTPase"/>
</dbReference>
<evidence type="ECO:0000313" key="12">
    <source>
        <dbReference type="Proteomes" id="UP001273136"/>
    </source>
</evidence>
<evidence type="ECO:0000313" key="11">
    <source>
        <dbReference type="EMBL" id="MDV0442027.1"/>
    </source>
</evidence>
<evidence type="ECO:0000256" key="9">
    <source>
        <dbReference type="ARBA" id="ARBA00048478"/>
    </source>
</evidence>
<comment type="subcellular location">
    <subcellularLocation>
        <location evidence="1 10">Cytoplasm</location>
    </subcellularLocation>
</comment>
<organism evidence="11 12">
    <name type="scientific">Methanorbis furvi</name>
    <dbReference type="NCBI Taxonomy" id="3028299"/>
    <lineage>
        <taxon>Archaea</taxon>
        <taxon>Methanobacteriati</taxon>
        <taxon>Methanobacteriota</taxon>
        <taxon>Stenosarchaea group</taxon>
        <taxon>Methanomicrobia</taxon>
        <taxon>Methanomicrobiales</taxon>
        <taxon>Methanocorpusculaceae</taxon>
        <taxon>Methanorbis</taxon>
    </lineage>
</organism>
<dbReference type="EC" id="2.7.4.25" evidence="10"/>
<keyword evidence="4 10" id="KW-0808">Transferase</keyword>
<dbReference type="InterPro" id="IPR011892">
    <property type="entry name" value="Cyt_kin_arch"/>
</dbReference>
<name>A0AAE4MBF4_9EURY</name>
<protein>
    <recommendedName>
        <fullName evidence="10">Cytidylate kinase</fullName>
        <shortName evidence="10">CK</shortName>
        <ecNumber evidence="10">2.7.4.25</ecNumber>
    </recommendedName>
    <alternativeName>
        <fullName evidence="10">Cytidine monophosphate kinase</fullName>
        <shortName evidence="10">CMP kinase</shortName>
    </alternativeName>
</protein>
<dbReference type="NCBIfam" id="TIGR02173">
    <property type="entry name" value="cyt_kin_arch"/>
    <property type="match status" value="1"/>
</dbReference>
<comment type="similarity">
    <text evidence="2 10">Belongs to the cytidylate kinase family. Type 2 subfamily.</text>
</comment>
<dbReference type="HAMAP" id="MF_00239">
    <property type="entry name" value="Cytidyl_kinase_type2"/>
    <property type="match status" value="1"/>
</dbReference>
<dbReference type="InterPro" id="IPR011994">
    <property type="entry name" value="Cytidylate_kinase_dom"/>
</dbReference>
<dbReference type="Proteomes" id="UP001273136">
    <property type="component" value="Unassembled WGS sequence"/>
</dbReference>
<gene>
    <name evidence="10 11" type="primary">cmk</name>
    <name evidence="11" type="ORF">McpAg1_12480</name>
</gene>
<evidence type="ECO:0000256" key="2">
    <source>
        <dbReference type="ARBA" id="ARBA00011005"/>
    </source>
</evidence>
<keyword evidence="3 10" id="KW-0963">Cytoplasm</keyword>
<evidence type="ECO:0000256" key="1">
    <source>
        <dbReference type="ARBA" id="ARBA00004496"/>
    </source>
</evidence>
<evidence type="ECO:0000256" key="7">
    <source>
        <dbReference type="ARBA" id="ARBA00022840"/>
    </source>
</evidence>
<accession>A0AAE4MBF4</accession>
<comment type="caution">
    <text evidence="11">The sequence shown here is derived from an EMBL/GenBank/DDBJ whole genome shotgun (WGS) entry which is preliminary data.</text>
</comment>
<dbReference type="EMBL" id="JAWDKA010000006">
    <property type="protein sequence ID" value="MDV0442027.1"/>
    <property type="molecule type" value="Genomic_DNA"/>
</dbReference>
<dbReference type="Pfam" id="PF13189">
    <property type="entry name" value="Cytidylate_kin2"/>
    <property type="match status" value="1"/>
</dbReference>
<dbReference type="GO" id="GO:0005737">
    <property type="term" value="C:cytoplasm"/>
    <property type="evidence" value="ECO:0007669"/>
    <property type="project" value="UniProtKB-SubCell"/>
</dbReference>
<proteinExistence type="inferred from homology"/>